<name>A0ABS9Z4P9_9HYPH</name>
<dbReference type="EMBL" id="JAIVFP010000001">
    <property type="protein sequence ID" value="MCI4682350.1"/>
    <property type="molecule type" value="Genomic_DNA"/>
</dbReference>
<dbReference type="RefSeq" id="WP_243066368.1">
    <property type="nucleotide sequence ID" value="NZ_JAIVFK010000034.1"/>
</dbReference>
<gene>
    <name evidence="3" type="ORF">K2U94_06190</name>
</gene>
<evidence type="ECO:0000313" key="3">
    <source>
        <dbReference type="EMBL" id="MCI4682350.1"/>
    </source>
</evidence>
<dbReference type="InterPro" id="IPR011990">
    <property type="entry name" value="TPR-like_helical_dom_sf"/>
</dbReference>
<dbReference type="InterPro" id="IPR052945">
    <property type="entry name" value="Mitotic_Regulator"/>
</dbReference>
<feature type="compositionally biased region" description="Basic and acidic residues" evidence="2">
    <location>
        <begin position="1069"/>
        <end position="1079"/>
    </location>
</feature>
<evidence type="ECO:0000256" key="1">
    <source>
        <dbReference type="SAM" id="Coils"/>
    </source>
</evidence>
<feature type="compositionally biased region" description="Low complexity" evidence="2">
    <location>
        <begin position="1115"/>
        <end position="1133"/>
    </location>
</feature>
<dbReference type="InterPro" id="IPR006597">
    <property type="entry name" value="Sel1-like"/>
</dbReference>
<dbReference type="Gene3D" id="1.25.40.10">
    <property type="entry name" value="Tetratricopeptide repeat domain"/>
    <property type="match status" value="1"/>
</dbReference>
<proteinExistence type="predicted"/>
<feature type="compositionally biased region" description="Low complexity" evidence="2">
    <location>
        <begin position="1216"/>
        <end position="1239"/>
    </location>
</feature>
<dbReference type="PANTHER" id="PTHR43628">
    <property type="entry name" value="ACTIVATOR OF C KINASE PROTEIN 1-RELATED"/>
    <property type="match status" value="1"/>
</dbReference>
<keyword evidence="4" id="KW-1185">Reference proteome</keyword>
<organism evidence="3 4">
    <name type="scientific">Candidatus Rhodoblastus alkanivorans</name>
    <dbReference type="NCBI Taxonomy" id="2954117"/>
    <lineage>
        <taxon>Bacteria</taxon>
        <taxon>Pseudomonadati</taxon>
        <taxon>Pseudomonadota</taxon>
        <taxon>Alphaproteobacteria</taxon>
        <taxon>Hyphomicrobiales</taxon>
        <taxon>Rhodoblastaceae</taxon>
        <taxon>Rhodoblastus</taxon>
    </lineage>
</organism>
<dbReference type="SMART" id="SM00671">
    <property type="entry name" value="SEL1"/>
    <property type="match status" value="4"/>
</dbReference>
<evidence type="ECO:0000256" key="2">
    <source>
        <dbReference type="SAM" id="MobiDB-lite"/>
    </source>
</evidence>
<dbReference type="SUPFAM" id="SSF81901">
    <property type="entry name" value="HCP-like"/>
    <property type="match status" value="1"/>
</dbReference>
<feature type="compositionally biased region" description="Low complexity" evidence="2">
    <location>
        <begin position="1470"/>
        <end position="1492"/>
    </location>
</feature>
<dbReference type="Proteomes" id="UP001139104">
    <property type="component" value="Unassembled WGS sequence"/>
</dbReference>
<feature type="region of interest" description="Disordered" evidence="2">
    <location>
        <begin position="68"/>
        <end position="173"/>
    </location>
</feature>
<dbReference type="PANTHER" id="PTHR43628:SF1">
    <property type="entry name" value="CHITIN SYNTHASE REGULATORY FACTOR 2-RELATED"/>
    <property type="match status" value="1"/>
</dbReference>
<feature type="coiled-coil region" evidence="1">
    <location>
        <begin position="567"/>
        <end position="594"/>
    </location>
</feature>
<comment type="caution">
    <text evidence="3">The sequence shown here is derived from an EMBL/GenBank/DDBJ whole genome shotgun (WGS) entry which is preliminary data.</text>
</comment>
<accession>A0ABS9Z4P9</accession>
<feature type="region of interest" description="Disordered" evidence="2">
    <location>
        <begin position="1461"/>
        <end position="1498"/>
    </location>
</feature>
<reference evidence="3" key="1">
    <citation type="journal article" date="2022" name="ISME J.">
        <title>Identification of active gaseous-alkane degraders at natural gas seeps.</title>
        <authorList>
            <person name="Farhan Ul Haque M."/>
            <person name="Hernandez M."/>
            <person name="Crombie A.T."/>
            <person name="Murrell J.C."/>
        </authorList>
    </citation>
    <scope>NUCLEOTIDE SEQUENCE</scope>
    <source>
        <strain evidence="3">PC2</strain>
    </source>
</reference>
<protein>
    <recommendedName>
        <fullName evidence="5">Localization factor PodJL</fullName>
    </recommendedName>
</protein>
<evidence type="ECO:0008006" key="5">
    <source>
        <dbReference type="Google" id="ProtNLM"/>
    </source>
</evidence>
<feature type="region of interest" description="Disordered" evidence="2">
    <location>
        <begin position="1032"/>
        <end position="1084"/>
    </location>
</feature>
<feature type="region of interest" description="Disordered" evidence="2">
    <location>
        <begin position="951"/>
        <end position="979"/>
    </location>
</feature>
<feature type="region of interest" description="Disordered" evidence="2">
    <location>
        <begin position="1100"/>
        <end position="1133"/>
    </location>
</feature>
<sequence>MSKAAPWSIKGVDFDVRDAAKEAARRDGVSLGEWMNRAIADRAAEIGADAQAFDADERLEAVAAQLARLSREAREDATPQRRRGEAGRQESRQEHRLEPSQAARQETRAPSSRGGEGAAPEADDADGMEETARNRAPRRRAAPERRAGRVPSGEAFRPREADEIRPGRLGRESADAEALLEQAVAAFEEQAGRVESRAARAIANVAQMIEASEDERAGALAQVDARLAEIEHWLNRGDKEAIKPLRGMIASVHDRLGEIETRLARKERPADDKPLRGALERLESRIEAMSRQSEESADDSHLRRLDGRLGAILMRLDKVEAAPPGAGRDEQFTRLEKRFDTLMARLDRPAPAPAAPQAAGSALKGGVAGAIGEIAARQRDLESGARTTRPPAPQLATLLDERFEALARKFDTAAKGATPSPDKNQIDRLQNGISVLSDRIETMRQEFAASGAHSRAELEQFARELSRRVDVALAAPQAAGLNGLEELRRDIAALSRDVAEAPPRAAAAGLEKAMRDLADRVDASRDAMIQAAEARRDPAPSAQIEALTAQVAALGRQLSDAAPRAAAAAVQEAAREWTARLEEARDAMVRAVETRGEPAPSAQIEALTAQVMAMGRDLAAGAPRAAAAAIEQATRELAARVDEARDAMIRAAAIRPEPTSSAEIDALGEQVSAMSRALADLAPRSQVASLENAVRALTGRIERSREEGIREAVLAPIESLAADVRRALTEAGASANFDGVSRQLREVEDKIENLRHDGGADRADFLQVYDQSEQIRAMLAEAIDKIAPIERLENQVGALGVRLEEVARQTREAGAAQVALPWGEIESRLNDLAMRIDRAGFDRAQPQTPVDDARFDDLARRLDFLQETLAARLDDAQNAPLDQAPAQSLEPLLRSLSEKLSAEPAPQIGPGAMEALECRIAEISHRLEQGDSEAERRLHRAIEELSDRLDSLRDPEREDRNAREITDLREKTEASDRRAQQTLSAVHETLEKVVDRLAMLEEDVIDARGAAEAAARAPAAADVERVAVDPDDFLMEPGAGRPGEAKAGRAAQLPRAAEMDDHEPDLGLDEPRSANRPDAKSGQSSYIDIARRALAARVAAESAENQEKDTRRRLAAATPPKASTMPPKAAATAPKAAARARFVRPLAAGEKAASRRLPAVLLTAVSVLSLGAYEAYRLFDTPAPPMQAVSAAGAEKTHDAGRAPAPVPPAEKTGEAAPAAPASPAAPAASPTAPLNSAPVLPGNVVAPKSENGASLPDPLATGSIGSGPNTIAAVEAGARALAQKERAEKGDAAAQYDFAIRLAEGRGVQQDQAAAVGWFEKAAAKGLPQAQYRLGAIYEKGIAAARDPKKAAFYYEKAANQGHVRAMHNLGVVLAEGVDGKPDYAAAAQWFRRAAEYGVRDSQFNLAILYARGMGVPQDLGQSYVWFAIAAMQGDQGAAKKRDELGERLNAAALQQAKKQVASFHAKTPSAAVNNPPAAAPDASASASRKSSAVRRI</sequence>
<feature type="compositionally biased region" description="Basic and acidic residues" evidence="2">
    <location>
        <begin position="156"/>
        <end position="173"/>
    </location>
</feature>
<feature type="region of interest" description="Disordered" evidence="2">
    <location>
        <begin position="1189"/>
        <end position="1263"/>
    </location>
</feature>
<feature type="compositionally biased region" description="Basic and acidic residues" evidence="2">
    <location>
        <begin position="69"/>
        <end position="98"/>
    </location>
</feature>
<evidence type="ECO:0000313" key="4">
    <source>
        <dbReference type="Proteomes" id="UP001139104"/>
    </source>
</evidence>
<dbReference type="Pfam" id="PF08238">
    <property type="entry name" value="Sel1"/>
    <property type="match status" value="4"/>
</dbReference>
<keyword evidence="1" id="KW-0175">Coiled coil</keyword>